<evidence type="ECO:0000313" key="2">
    <source>
        <dbReference type="EMBL" id="KAG5650809.1"/>
    </source>
</evidence>
<comment type="caution">
    <text evidence="2">The sequence shown here is derived from an EMBL/GenBank/DDBJ whole genome shotgun (WGS) entry which is preliminary data.</text>
</comment>
<proteinExistence type="predicted"/>
<feature type="region of interest" description="Disordered" evidence="1">
    <location>
        <begin position="1"/>
        <end position="29"/>
    </location>
</feature>
<keyword evidence="3" id="KW-1185">Reference proteome</keyword>
<dbReference type="AlphaFoldDB" id="A0A9P7GJF0"/>
<protein>
    <submittedName>
        <fullName evidence="2">Uncharacterized protein</fullName>
    </submittedName>
</protein>
<dbReference type="EMBL" id="JABCKI010000358">
    <property type="protein sequence ID" value="KAG5650809.1"/>
    <property type="molecule type" value="Genomic_DNA"/>
</dbReference>
<sequence>MGRFVAGGSKISTISDSSDSDSLSGTTARLRPRDTSFPFDEQTLDMLGGAVLSLFSAPDSVSLLVLSVISTSFQLDSSSSEGVPSMVELVSSIFIKLFSPLRQC</sequence>
<feature type="compositionally biased region" description="Low complexity" evidence="1">
    <location>
        <begin position="7"/>
        <end position="27"/>
    </location>
</feature>
<accession>A0A9P7GJF0</accession>
<evidence type="ECO:0000256" key="1">
    <source>
        <dbReference type="SAM" id="MobiDB-lite"/>
    </source>
</evidence>
<gene>
    <name evidence="2" type="ORF">H0H81_010958</name>
</gene>
<dbReference type="Proteomes" id="UP000717328">
    <property type="component" value="Unassembled WGS sequence"/>
</dbReference>
<organism evidence="2 3">
    <name type="scientific">Sphagnurus paluster</name>
    <dbReference type="NCBI Taxonomy" id="117069"/>
    <lineage>
        <taxon>Eukaryota</taxon>
        <taxon>Fungi</taxon>
        <taxon>Dikarya</taxon>
        <taxon>Basidiomycota</taxon>
        <taxon>Agaricomycotina</taxon>
        <taxon>Agaricomycetes</taxon>
        <taxon>Agaricomycetidae</taxon>
        <taxon>Agaricales</taxon>
        <taxon>Tricholomatineae</taxon>
        <taxon>Lyophyllaceae</taxon>
        <taxon>Sphagnurus</taxon>
    </lineage>
</organism>
<name>A0A9P7GJF0_9AGAR</name>
<reference evidence="2" key="2">
    <citation type="submission" date="2021-10" db="EMBL/GenBank/DDBJ databases">
        <title>Phylogenomics reveals ancestral predisposition of the termite-cultivated fungus Termitomyces towards a domesticated lifestyle.</title>
        <authorList>
            <person name="Auxier B."/>
            <person name="Grum-Grzhimaylo A."/>
            <person name="Cardenas M.E."/>
            <person name="Lodge J.D."/>
            <person name="Laessoe T."/>
            <person name="Pedersen O."/>
            <person name="Smith M.E."/>
            <person name="Kuyper T.W."/>
            <person name="Franco-Molano E.A."/>
            <person name="Baroni T.J."/>
            <person name="Aanen D.K."/>
        </authorList>
    </citation>
    <scope>NUCLEOTIDE SEQUENCE</scope>
    <source>
        <strain evidence="2">D49</strain>
    </source>
</reference>
<evidence type="ECO:0000313" key="3">
    <source>
        <dbReference type="Proteomes" id="UP000717328"/>
    </source>
</evidence>
<reference evidence="2" key="1">
    <citation type="submission" date="2021-02" db="EMBL/GenBank/DDBJ databases">
        <authorList>
            <person name="Nieuwenhuis M."/>
            <person name="Van De Peppel L.J.J."/>
        </authorList>
    </citation>
    <scope>NUCLEOTIDE SEQUENCE</scope>
    <source>
        <strain evidence="2">D49</strain>
    </source>
</reference>